<evidence type="ECO:0000313" key="3">
    <source>
        <dbReference type="EMBL" id="KAL0907353.1"/>
    </source>
</evidence>
<feature type="compositionally biased region" description="Polar residues" evidence="1">
    <location>
        <begin position="135"/>
        <end position="145"/>
    </location>
</feature>
<comment type="caution">
    <text evidence="3">The sequence shown here is derived from an EMBL/GenBank/DDBJ whole genome shotgun (WGS) entry which is preliminary data.</text>
</comment>
<dbReference type="AlphaFoldDB" id="A0ABD0U534"/>
<feature type="compositionally biased region" description="Polar residues" evidence="1">
    <location>
        <begin position="168"/>
        <end position="184"/>
    </location>
</feature>
<feature type="compositionally biased region" description="Basic and acidic residues" evidence="1">
    <location>
        <begin position="186"/>
        <end position="201"/>
    </location>
</feature>
<sequence length="268" mass="30922">MKFNLQRESKQYIAVQFLKKINFAKYIMIILPCKIAKLYIFSIIWGHPQFVPCNVECIYGNCSLLDRKYHSTTMLKFVYSNSCDIHPDIVEPRQGAAPPWTPGISPNFVMDLYKIFNMQQREELDGEIARISPKGTKQQQNNSQKTGKRPWFQQGEGEPKSPEIRPQKGSTKSQTATSNSSQPVNKAEKPKGHQEESEQPHRKQQVTPHKKFLLNASKDSPSFCMSEFNINKMSTFKNILKKILEELPVLCCTDTDTATRIRYDRETR</sequence>
<reference evidence="3 4" key="1">
    <citation type="journal article" date="2024" name="Plant Biotechnol. J.">
        <title>Dendrobium thyrsiflorum genome and its molecular insights into genes involved in important horticultural traits.</title>
        <authorList>
            <person name="Chen B."/>
            <person name="Wang J.Y."/>
            <person name="Zheng P.J."/>
            <person name="Li K.L."/>
            <person name="Liang Y.M."/>
            <person name="Chen X.F."/>
            <person name="Zhang C."/>
            <person name="Zhao X."/>
            <person name="He X."/>
            <person name="Zhang G.Q."/>
            <person name="Liu Z.J."/>
            <person name="Xu Q."/>
        </authorList>
    </citation>
    <scope>NUCLEOTIDE SEQUENCE [LARGE SCALE GENOMIC DNA]</scope>
    <source>
        <strain evidence="3">GZMU011</strain>
    </source>
</reference>
<keyword evidence="4" id="KW-1185">Reference proteome</keyword>
<evidence type="ECO:0000313" key="4">
    <source>
        <dbReference type="Proteomes" id="UP001552299"/>
    </source>
</evidence>
<feature type="transmembrane region" description="Helical" evidence="2">
    <location>
        <begin position="26"/>
        <end position="45"/>
    </location>
</feature>
<evidence type="ECO:0000256" key="1">
    <source>
        <dbReference type="SAM" id="MobiDB-lite"/>
    </source>
</evidence>
<proteinExistence type="predicted"/>
<evidence type="ECO:0000256" key="2">
    <source>
        <dbReference type="SAM" id="Phobius"/>
    </source>
</evidence>
<protein>
    <submittedName>
        <fullName evidence="3">Uncharacterized protein</fullName>
    </submittedName>
</protein>
<accession>A0ABD0U534</accession>
<name>A0ABD0U534_DENTH</name>
<gene>
    <name evidence="3" type="ORF">M5K25_021757</name>
</gene>
<organism evidence="3 4">
    <name type="scientific">Dendrobium thyrsiflorum</name>
    <name type="common">Pinecone-like raceme dendrobium</name>
    <name type="synonym">Orchid</name>
    <dbReference type="NCBI Taxonomy" id="117978"/>
    <lineage>
        <taxon>Eukaryota</taxon>
        <taxon>Viridiplantae</taxon>
        <taxon>Streptophyta</taxon>
        <taxon>Embryophyta</taxon>
        <taxon>Tracheophyta</taxon>
        <taxon>Spermatophyta</taxon>
        <taxon>Magnoliopsida</taxon>
        <taxon>Liliopsida</taxon>
        <taxon>Asparagales</taxon>
        <taxon>Orchidaceae</taxon>
        <taxon>Epidendroideae</taxon>
        <taxon>Malaxideae</taxon>
        <taxon>Dendrobiinae</taxon>
        <taxon>Dendrobium</taxon>
    </lineage>
</organism>
<keyword evidence="2" id="KW-0812">Transmembrane</keyword>
<feature type="compositionally biased region" description="Basic and acidic residues" evidence="1">
    <location>
        <begin position="157"/>
        <end position="166"/>
    </location>
</feature>
<feature type="region of interest" description="Disordered" evidence="1">
    <location>
        <begin position="131"/>
        <end position="209"/>
    </location>
</feature>
<dbReference type="Proteomes" id="UP001552299">
    <property type="component" value="Unassembled WGS sequence"/>
</dbReference>
<dbReference type="EMBL" id="JANQDX010000017">
    <property type="protein sequence ID" value="KAL0907353.1"/>
    <property type="molecule type" value="Genomic_DNA"/>
</dbReference>
<keyword evidence="2" id="KW-0472">Membrane</keyword>
<keyword evidence="2" id="KW-1133">Transmembrane helix</keyword>